<feature type="transmembrane region" description="Helical" evidence="1">
    <location>
        <begin position="44"/>
        <end position="66"/>
    </location>
</feature>
<keyword evidence="1" id="KW-0812">Transmembrane</keyword>
<dbReference type="AlphaFoldDB" id="A0A2M3ZUY0"/>
<sequence>MHVFLFTSRYYMSIVLCNTLDVYATFAMYLFNKNECNLFMIIQKYFLSFFCFNFFIFCFAITIQTLEYNHFFSL</sequence>
<proteinExistence type="predicted"/>
<evidence type="ECO:0000313" key="2">
    <source>
        <dbReference type="EMBL" id="MBW32377.1"/>
    </source>
</evidence>
<accession>A0A2M3ZUY0</accession>
<organism evidence="2">
    <name type="scientific">Anopheles braziliensis</name>
    <dbReference type="NCBI Taxonomy" id="58242"/>
    <lineage>
        <taxon>Eukaryota</taxon>
        <taxon>Metazoa</taxon>
        <taxon>Ecdysozoa</taxon>
        <taxon>Arthropoda</taxon>
        <taxon>Hexapoda</taxon>
        <taxon>Insecta</taxon>
        <taxon>Pterygota</taxon>
        <taxon>Neoptera</taxon>
        <taxon>Endopterygota</taxon>
        <taxon>Diptera</taxon>
        <taxon>Nematocera</taxon>
        <taxon>Culicoidea</taxon>
        <taxon>Culicidae</taxon>
        <taxon>Anophelinae</taxon>
        <taxon>Anopheles</taxon>
    </lineage>
</organism>
<name>A0A2M3ZUY0_9DIPT</name>
<protein>
    <submittedName>
        <fullName evidence="2">Putative secreted peptide</fullName>
    </submittedName>
</protein>
<reference evidence="2" key="1">
    <citation type="submission" date="2018-01" db="EMBL/GenBank/DDBJ databases">
        <title>An insight into the sialome of Amazonian anophelines.</title>
        <authorList>
            <person name="Ribeiro J.M."/>
            <person name="Scarpassa V."/>
            <person name="Calvo E."/>
        </authorList>
    </citation>
    <scope>NUCLEOTIDE SEQUENCE</scope>
    <source>
        <tissue evidence="2">Salivary glands</tissue>
    </source>
</reference>
<keyword evidence="1" id="KW-1133">Transmembrane helix</keyword>
<dbReference type="EMBL" id="GGFM01011626">
    <property type="protein sequence ID" value="MBW32377.1"/>
    <property type="molecule type" value="Transcribed_RNA"/>
</dbReference>
<evidence type="ECO:0000256" key="1">
    <source>
        <dbReference type="SAM" id="Phobius"/>
    </source>
</evidence>
<feature type="transmembrane region" description="Helical" evidence="1">
    <location>
        <begin position="12"/>
        <end position="32"/>
    </location>
</feature>
<keyword evidence="1" id="KW-0472">Membrane</keyword>